<organism evidence="3">
    <name type="scientific">Cladocopium goreaui</name>
    <dbReference type="NCBI Taxonomy" id="2562237"/>
    <lineage>
        <taxon>Eukaryota</taxon>
        <taxon>Sar</taxon>
        <taxon>Alveolata</taxon>
        <taxon>Dinophyceae</taxon>
        <taxon>Suessiales</taxon>
        <taxon>Symbiodiniaceae</taxon>
        <taxon>Cladocopium</taxon>
    </lineage>
</organism>
<keyword evidence="6" id="KW-1185">Reference proteome</keyword>
<reference evidence="3" key="1">
    <citation type="submission" date="2022-10" db="EMBL/GenBank/DDBJ databases">
        <authorList>
            <person name="Chen Y."/>
            <person name="Dougan E. K."/>
            <person name="Chan C."/>
            <person name="Rhodes N."/>
            <person name="Thang M."/>
        </authorList>
    </citation>
    <scope>NUCLEOTIDE SEQUENCE</scope>
</reference>
<name>A0A9P1C7L4_9DINO</name>
<feature type="region of interest" description="Disordered" evidence="1">
    <location>
        <begin position="2911"/>
        <end position="2958"/>
    </location>
</feature>
<evidence type="ECO:0000256" key="1">
    <source>
        <dbReference type="SAM" id="MobiDB-lite"/>
    </source>
</evidence>
<dbReference type="EMBL" id="CAMXCT020001053">
    <property type="protein sequence ID" value="CAL1139533.1"/>
    <property type="molecule type" value="Genomic_DNA"/>
</dbReference>
<proteinExistence type="predicted"/>
<dbReference type="InterPro" id="IPR001623">
    <property type="entry name" value="DnaJ_domain"/>
</dbReference>
<feature type="region of interest" description="Disordered" evidence="1">
    <location>
        <begin position="3226"/>
        <end position="3363"/>
    </location>
</feature>
<evidence type="ECO:0000313" key="3">
    <source>
        <dbReference type="EMBL" id="CAI3986158.1"/>
    </source>
</evidence>
<reference evidence="4" key="2">
    <citation type="submission" date="2024-04" db="EMBL/GenBank/DDBJ databases">
        <authorList>
            <person name="Chen Y."/>
            <person name="Shah S."/>
            <person name="Dougan E. K."/>
            <person name="Thang M."/>
            <person name="Chan C."/>
        </authorList>
    </citation>
    <scope>NUCLEOTIDE SEQUENCE [LARGE SCALE GENOMIC DNA]</scope>
</reference>
<feature type="region of interest" description="Disordered" evidence="1">
    <location>
        <begin position="3028"/>
        <end position="3135"/>
    </location>
</feature>
<evidence type="ECO:0000259" key="2">
    <source>
        <dbReference type="PROSITE" id="PS50076"/>
    </source>
</evidence>
<feature type="region of interest" description="Disordered" evidence="1">
    <location>
        <begin position="212"/>
        <end position="232"/>
    </location>
</feature>
<feature type="compositionally biased region" description="Basic and acidic residues" evidence="1">
    <location>
        <begin position="641"/>
        <end position="654"/>
    </location>
</feature>
<dbReference type="InterPro" id="IPR036869">
    <property type="entry name" value="J_dom_sf"/>
</dbReference>
<feature type="compositionally biased region" description="Low complexity" evidence="1">
    <location>
        <begin position="3029"/>
        <end position="3038"/>
    </location>
</feature>
<sequence>MTKKSAKGYRISVLVARLSEDQAAALNAWDGEVTDEGAKPSKAWQGRLYREILPHADAYLREEAGMSDDFMTPPKPKVELEEGAGPAIPPFPDLDDSDRQGRMEAARRALDQHIEGEIDSEVLQTVATAFDLDHEQLAQSMYARNHRLSYSKPTAPPGLGADQSEMEFASRPATATMPGGVTVKPAVPRPANPLLPRSSSSIPPVQRGGLSLFPKGSGGRNSLVKPASEQMPDGRAGATFGEALGDSTQVQSADRIIHAIDGLRRAQDDDKNLTKGTLSSIKEAEKMDVFLARGCGTLTVELAPGGYGKELFHAGKRVANHARHMLHLIKWPVLMTNRVLLGIAGLWWGGKDTYTLHASDCVTARSEQLDSWNPSSDNKIENRMRPPGVFNTWLRYAENSVRVFGSCYGTEHIQERLDCLQALKEAHEEDEHAFPAAYCIELFEELVAAWCEELRESRRKLCSLLGTENPRLEDLKLLALAPGADGQANFQFPSIWDLCDPNGYYQTVVVPRQQRQMSRLLHKQLHDHNLKQKKTAGPAEDEESRTGKAPKLNLKDKEADGYAGGSMKSAYPAGKRLTQGEASRSVEHVIRRGGLKGGPKIDPKEVDGRVAQLRTQAAADKADKIQPSKKAKVKPKPKAKAGKEAEGKAEEDKVGNTQWVAPEDYDIPLTHLETDLQEAVQGPDEGWLRIPSQPTEQEAAPAWDDQSQEERERLKRWKSLEEKGVLAALESPTDYLRSHVIARMMAAQDEGYELELNRCLEDAAEHGHPALSKEAGRQLELLKHEPKAGHQADVEFTPITWDEGIGHGLLNFQGNLSHIGSVTVRDYQDRLNAKDSEVPLQDGQLEEERQCLPLHVGVGLALADDPSVELREAVARANQLRKHLWDEAVEAHAHLGDPPAWIPEGEHFLRQNVHDCLYPHHEKDYRALQTLTGSMLQGYTLAVLRISYFGRLEVDLLHGDDAGNGKLVFVTIHRGHMRGHMRLLLPQQPQQLLDHLRTADKVTRELQVEHWRVILDQSKVEDQMVPAKSPACTRCQQQQQRPYRVGEGFPLPPASFESCLQDDPQALQNSGVPLRKRLAFAYGPIGQEVYAGWAGWTKGLQYQGIPCGEPIEYYEDPIEQKGFKPQHDTRDPKVRERLLGLAGAPPGPDVPNTWQLGVVCTSFCDHQLKNGGSRTWQRPQGDGTRPSEVQGNEDAEFAAELCTVLADNGRVFALESSAPSGRYPKIWDLPCMQRSRPDSPARTLEGPSPIPQVPLTRLAQQYAPALCAAWGLVVRAAFEEWSWTTYLQEHSVLKALEKCWTELDAPPWPADPANTLERTLGQHLAPVVAGQADGPGLPHGYTCSGCELQQMVYPCTFCGGEGSVSDPEKQAEGQGTRAGIVDDANGQSTAEKYLEVCQSAYSKEAVRKATEAGNALLRAAGSVPRAAELVNKARLRKYGEHFQKAKEGALKGLSPLHKQYLKDCVLKGVPSRAKSTPKREKARNHGSVRGHEEEMLQKAWKDASYGAVLLCSTETEDQEENRQIDQILTESKVAESPLGRVPKQTPDRTISAEGRPINDMRARNASGSKYDHPPAAQPRHRAVVRQSLWWRVRPPKVPQRCAKRDVPRAFKWHFLKPGDVPEFCTRILGVLILSLVMVFGWVGAPGEFVIWATAAQKHHGSFRPCHPQFNDVVPYTSRWLMDDGVGVEPLVGNRIQRSLSAMDAAMVSVWGPGAINLDKLAEEGTPAKSQLLWGLHLDFEEQVVVLPEPKRIKAKYLLREPQLQRGCQRVRTKLLRELAGTAQYWAVSAPEIAPYLPVFYRLLQQEVGDHEWVKPRGSESELEAAWAEFWDALDWVRLQMEKPWGTSFRAAFGKLLPLRERLALPGMAASARFVGGDATLTRAVSEVVGGGDHLEIIGVMELLTFIVLAAARKETWQGQLILYVTDNMNVKAWLRTRRASNRYVRALLLLLQRLEAENSFTVDGAYVRTYHNTLNDWLTREDEDKVHAEMESSGWTRLELNEDWEGLLREAMRPTLKLPGEKGPSAALAIQLANEQQTVHAFPAKIEPKPFKGGLHQIRLGSELLTFELGWAKGGGSIASQAQADWIVCVLTQDPKGREADILLKTLARTDWRGRLIVDQPRELSETSRNRLMQLQVQWGQAQVVDYQTSHHGSFFARARRLWLFGGTADEKERVQAWRVAQVNECQMLPLRSAEESGKGLCPPDYLFTREPNLITTGDKWLPKPVGHLVDVRAGSRHLVHSTRGPACGPRLTGERLKIPGGTLLEDGTGLVRPLLPEEVWEMQGGLAEDWRSADSKRKDRMIAAAVREPGWQVAMSLMQALTGTDGKAGVLDPDEIQAHEQLEVWLRAWGRNPKAPSSELFLTSWKEPRVAVAPTHEFVGATTQAKAGGGKRTTVKPALSEVERLVQPASKRGGTTGTPRPRGGSTAELDQVAMEAVLAKLADSTRRVYASGWKQWALYNASSGTHPFLDGEERSARTEDDTLIHWSGNLGCGQRLRVYNVGKAPQNESWFFMMRASELLPSINGEDPMNRALRPADAAFFSHGQPTIGAKADEVVVQIRSSKTDQYGRGQTRSHHRSGGDLCPVEALAALQVLQPHRWRSPEDEAPLFRYEDGTGLDREGITHFIKIAALAAGFPGELVSFAVKAGAMDATDESADGGRKPAAPDRANAANLFVAAHPGLDLYQFLGVPPGATPAQVLTAYRRRSRETHPDRFATAGEDVQKAKGGDKSKLLQSMGEAVPQLFQLVSMPSKLHHSNKPDQVLIGPPLLLAQEPAAREEQAGRCFVNRPPLHRDILEEERKEDRPQPKPLLLQQGPRKSQGNLHRPRIRLLRAQVRSQGKHRHQEMMMGGPEDLPPHQCKKLQKMAPTQAIPKGAPPTPAKHFPRATQPYTGGGMVDDLRVPRIALADAGVKRSDAPSESWWSETSSRYRAPSSWLEPGSEPWVEDDLPPESTVPDNEDDYVYVEVEAEDDDMDILQDHQFDEDDWDEPAWEELPEEGTGSEQVFQTFDQAVMQGLLQFMDFVNRGGSAATSKASSSRTEPKEPPKALAPKPVPPVLMQKTPAPKKPPPPLPAANYAMPARAMGLGSGATASSSEGAPPTEVNHFGFDESEVDYGDDDDRTPEEKAEDEELLEKTKTKVEAFLRAPPEMRKTLRSQAWKRCKSKLEELNFEFSTRPLPEMHPGKFEKYLKDGFTYAEAKQRQKGRQGAARHQRALAEMEGASFEDFPKSWSHGYSKQVLKPGFLEEKNKERARRKATKANYRSDRSRSTPPPRQSAAPAAASNQAEAESTANWEAGSQWHDWQARRSSEWQRHQPDVTQRRDANAADDDNWGNWTRDGQRGSNQDGWSSYDYGNHQDRQWNQ</sequence>
<accession>A0A9P1C7L4</accession>
<protein>
    <submittedName>
        <fullName evidence="5">J domain-containing protein</fullName>
    </submittedName>
</protein>
<dbReference type="Gene3D" id="1.10.287.110">
    <property type="entry name" value="DnaJ domain"/>
    <property type="match status" value="1"/>
</dbReference>
<comment type="caution">
    <text evidence="3">The sequence shown here is derived from an EMBL/GenBank/DDBJ whole genome shotgun (WGS) entry which is preliminary data.</text>
</comment>
<feature type="compositionally biased region" description="Acidic residues" evidence="1">
    <location>
        <begin position="3109"/>
        <end position="3132"/>
    </location>
</feature>
<feature type="compositionally biased region" description="Low complexity" evidence="1">
    <location>
        <begin position="3275"/>
        <end position="3293"/>
    </location>
</feature>
<evidence type="ECO:0000313" key="5">
    <source>
        <dbReference type="EMBL" id="CAL4773470.1"/>
    </source>
</evidence>
<dbReference type="EMBL" id="CAMXCT030001053">
    <property type="protein sequence ID" value="CAL4773470.1"/>
    <property type="molecule type" value="Genomic_DNA"/>
</dbReference>
<dbReference type="PROSITE" id="PS50076">
    <property type="entry name" value="DNAJ_2"/>
    <property type="match status" value="1"/>
</dbReference>
<feature type="region of interest" description="Disordered" evidence="1">
    <location>
        <begin position="685"/>
        <end position="711"/>
    </location>
</feature>
<feature type="compositionally biased region" description="Basic and acidic residues" evidence="1">
    <location>
        <begin position="2798"/>
        <end position="2807"/>
    </location>
</feature>
<feature type="compositionally biased region" description="Low complexity" evidence="1">
    <location>
        <begin position="3074"/>
        <end position="3098"/>
    </location>
</feature>
<feature type="region of interest" description="Disordered" evidence="1">
    <location>
        <begin position="2707"/>
        <end position="2726"/>
    </location>
</feature>
<dbReference type="SUPFAM" id="SSF46565">
    <property type="entry name" value="Chaperone J-domain"/>
    <property type="match status" value="1"/>
</dbReference>
<feature type="domain" description="J" evidence="2">
    <location>
        <begin position="2683"/>
        <end position="2764"/>
    </location>
</feature>
<gene>
    <name evidence="3" type="ORF">C1SCF055_LOCUS13530</name>
</gene>
<feature type="compositionally biased region" description="Basic and acidic residues" evidence="1">
    <location>
        <begin position="3303"/>
        <end position="3325"/>
    </location>
</feature>
<feature type="compositionally biased region" description="Low complexity" evidence="1">
    <location>
        <begin position="3047"/>
        <end position="3063"/>
    </location>
</feature>
<feature type="compositionally biased region" description="Basic residues" evidence="1">
    <location>
        <begin position="627"/>
        <end position="640"/>
    </location>
</feature>
<feature type="region of interest" description="Disordered" evidence="1">
    <location>
        <begin position="615"/>
        <end position="659"/>
    </location>
</feature>
<evidence type="ECO:0000313" key="4">
    <source>
        <dbReference type="EMBL" id="CAL1139533.1"/>
    </source>
</evidence>
<dbReference type="EMBL" id="CAMXCT010001053">
    <property type="protein sequence ID" value="CAI3986158.1"/>
    <property type="molecule type" value="Genomic_DNA"/>
</dbReference>
<dbReference type="CDD" id="cd06257">
    <property type="entry name" value="DnaJ"/>
    <property type="match status" value="1"/>
</dbReference>
<evidence type="ECO:0000313" key="6">
    <source>
        <dbReference type="Proteomes" id="UP001152797"/>
    </source>
</evidence>
<feature type="region of interest" description="Disordered" evidence="1">
    <location>
        <begin position="525"/>
        <end position="586"/>
    </location>
</feature>
<feature type="region of interest" description="Disordered" evidence="1">
    <location>
        <begin position="2798"/>
        <end position="2859"/>
    </location>
</feature>
<feature type="region of interest" description="Disordered" evidence="1">
    <location>
        <begin position="1471"/>
        <end position="1492"/>
    </location>
</feature>
<dbReference type="Proteomes" id="UP001152797">
    <property type="component" value="Unassembled WGS sequence"/>
</dbReference>